<evidence type="ECO:0000256" key="10">
    <source>
        <dbReference type="SAM" id="Phobius"/>
    </source>
</evidence>
<dbReference type="PANTHER" id="PTHR21137">
    <property type="entry name" value="ODORANT RECEPTOR"/>
    <property type="match status" value="1"/>
</dbReference>
<feature type="transmembrane region" description="Helical" evidence="10">
    <location>
        <begin position="942"/>
        <end position="963"/>
    </location>
</feature>
<dbReference type="EMBL" id="LHQN01017803">
    <property type="protein sequence ID" value="KOC58616.1"/>
    <property type="molecule type" value="Genomic_DNA"/>
</dbReference>
<keyword evidence="3" id="KW-0716">Sensory transduction</keyword>
<evidence type="ECO:0000256" key="3">
    <source>
        <dbReference type="ARBA" id="ARBA00022606"/>
    </source>
</evidence>
<keyword evidence="8" id="KW-0675">Receptor</keyword>
<comment type="subcellular location">
    <subcellularLocation>
        <location evidence="1">Cell membrane</location>
        <topology evidence="1">Multi-pass membrane protein</topology>
    </subcellularLocation>
</comment>
<keyword evidence="9" id="KW-0807">Transducer</keyword>
<accession>A0A0L7QJA5</accession>
<evidence type="ECO:0000256" key="1">
    <source>
        <dbReference type="ARBA" id="ARBA00004651"/>
    </source>
</evidence>
<feature type="transmembrane region" description="Helical" evidence="10">
    <location>
        <begin position="396"/>
        <end position="414"/>
    </location>
</feature>
<evidence type="ECO:0000256" key="9">
    <source>
        <dbReference type="ARBA" id="ARBA00023224"/>
    </source>
</evidence>
<dbReference type="GO" id="GO:0005549">
    <property type="term" value="F:odorant binding"/>
    <property type="evidence" value="ECO:0007669"/>
    <property type="project" value="InterPro"/>
</dbReference>
<name>A0A0L7QJA5_9HYME</name>
<dbReference type="GO" id="GO:0007165">
    <property type="term" value="P:signal transduction"/>
    <property type="evidence" value="ECO:0007669"/>
    <property type="project" value="UniProtKB-KW"/>
</dbReference>
<proteinExistence type="predicted"/>
<dbReference type="GO" id="GO:0004984">
    <property type="term" value="F:olfactory receptor activity"/>
    <property type="evidence" value="ECO:0007669"/>
    <property type="project" value="InterPro"/>
</dbReference>
<feature type="transmembrane region" description="Helical" evidence="10">
    <location>
        <begin position="1117"/>
        <end position="1136"/>
    </location>
</feature>
<comment type="caution">
    <text evidence="11">The sequence shown here is derived from an EMBL/GenBank/DDBJ whole genome shotgun (WGS) entry which is preliminary data.</text>
</comment>
<dbReference type="STRING" id="597456.A0A0L7QJA5"/>
<keyword evidence="6 10" id="KW-1133">Transmembrane helix</keyword>
<dbReference type="GO" id="GO:0005886">
    <property type="term" value="C:plasma membrane"/>
    <property type="evidence" value="ECO:0007669"/>
    <property type="project" value="UniProtKB-SubCell"/>
</dbReference>
<feature type="transmembrane region" description="Helical" evidence="10">
    <location>
        <begin position="995"/>
        <end position="1017"/>
    </location>
</feature>
<protein>
    <recommendedName>
        <fullName evidence="13">Odorant receptor 13a</fullName>
    </recommendedName>
</protein>
<keyword evidence="4 10" id="KW-0812">Transmembrane</keyword>
<evidence type="ECO:0000256" key="6">
    <source>
        <dbReference type="ARBA" id="ARBA00022989"/>
    </source>
</evidence>
<evidence type="ECO:0000313" key="11">
    <source>
        <dbReference type="EMBL" id="KOC58616.1"/>
    </source>
</evidence>
<evidence type="ECO:0000256" key="8">
    <source>
        <dbReference type="ARBA" id="ARBA00023170"/>
    </source>
</evidence>
<evidence type="ECO:0000313" key="12">
    <source>
        <dbReference type="Proteomes" id="UP000053825"/>
    </source>
</evidence>
<feature type="transmembrane region" description="Helical" evidence="10">
    <location>
        <begin position="1088"/>
        <end position="1105"/>
    </location>
</feature>
<evidence type="ECO:0000256" key="2">
    <source>
        <dbReference type="ARBA" id="ARBA00022475"/>
    </source>
</evidence>
<feature type="transmembrane region" description="Helical" evidence="10">
    <location>
        <begin position="1353"/>
        <end position="1371"/>
    </location>
</feature>
<feature type="transmembrane region" description="Helical" evidence="10">
    <location>
        <begin position="1296"/>
        <end position="1315"/>
    </location>
</feature>
<feature type="transmembrane region" description="Helical" evidence="10">
    <location>
        <begin position="130"/>
        <end position="151"/>
    </location>
</feature>
<dbReference type="Pfam" id="PF02949">
    <property type="entry name" value="7tm_6"/>
    <property type="match status" value="4"/>
</dbReference>
<dbReference type="PANTHER" id="PTHR21137:SF35">
    <property type="entry name" value="ODORANT RECEPTOR 19A-RELATED"/>
    <property type="match status" value="1"/>
</dbReference>
<dbReference type="InterPro" id="IPR004117">
    <property type="entry name" value="7tm6_olfct_rcpt"/>
</dbReference>
<feature type="transmembrane region" description="Helical" evidence="10">
    <location>
        <begin position="593"/>
        <end position="614"/>
    </location>
</feature>
<keyword evidence="2" id="KW-1003">Cell membrane</keyword>
<feature type="transmembrane region" description="Helical" evidence="10">
    <location>
        <begin position="626"/>
        <end position="645"/>
    </location>
</feature>
<evidence type="ECO:0000256" key="5">
    <source>
        <dbReference type="ARBA" id="ARBA00022725"/>
    </source>
</evidence>
<keyword evidence="12" id="KW-1185">Reference proteome</keyword>
<evidence type="ECO:0008006" key="13">
    <source>
        <dbReference type="Google" id="ProtNLM"/>
    </source>
</evidence>
<evidence type="ECO:0000256" key="4">
    <source>
        <dbReference type="ARBA" id="ARBA00022692"/>
    </source>
</evidence>
<feature type="transmembrane region" description="Helical" evidence="10">
    <location>
        <begin position="184"/>
        <end position="205"/>
    </location>
</feature>
<dbReference type="Proteomes" id="UP000053825">
    <property type="component" value="Unassembled WGS sequence"/>
</dbReference>
<feature type="transmembrane region" description="Helical" evidence="10">
    <location>
        <begin position="294"/>
        <end position="313"/>
    </location>
</feature>
<sequence>MEASDVERNYLYVNKFCGTMAGIWPYGDEKMKWVSRFVILVITVTAMTTQARNKFNYITIIHLRLRIYSENPEQCPFFTMGLGIFLKELNYIIHEQQLRKLLGCVFADWIVKRPKPEMDIMDKYAKRGLFFSRLYVANGIFCYVLFTAVAITPRVLDLISPKNESRGVGFIYPANYGVDEEEHYYYLMGHMLSVITVVFFVYISCDTIYMNIVQHACGLLNLSGTRSFMINYTEVDDTYRKVRHSIKAHQHAMEYIMQIEDVHDSYLFIIVALIMLSFSITLVRTSMMDPCMEFYKYCAFLVVQLVHLLFLSIQGHFVILSHDMTYDNIYSAKWYNSSPRTQTLYLGMLTGVWPYQKSSPKWISRTVVLFVIIPCYVTQYARIVTFPRIHIILNDYPYLITSLGVIIKFGNYFINESELKYLLGKIYEDWRAMTSEDEYKIMTKYAEKGIFSVILYILHISLCAALFMCLPFVSPILDILMPLNETRARLFVYPAYYFVDEDKYHYLIVGHMYLVVVMLISVFCACDANYVYAVQHACGLLAIAGYRFKYACYEVIPEDEKEAVKMMRKMYRNVCHSIRIHQRALQYVKEITAAHDTCMFISVGLLMMSISTSLLQISEHEHDAEWTLYCTFFTAQLLHMLFLVVQGQFVLDAYDDVYNTIYESTWYNSSCKTQALYILALRSSLNPPLLTAGGFITLNLKTFSEIANTVLFFSMDNLVDGIPFNVAAVGTFVKLGNYIINETKIISAHQKNYTVNVLKWLPIDSRKSLDNFNRKSIFSNLSIYQNSYESTWYNSSCKTQALYILALRSSLNPPLLTAGGFITLNLKTFSEIANTVLFFSMDNLVDGIPFNVAAVGTFVKLGNYIINETKLARMLQTLTVDVIVEQVPFFFAIVLLLCKQGNYIINTDKFEYLLDSMCEDWNQERSYKEIGIMKKYGQRGNLLSRFYVVNAYICSFLFIQVPWSTRLVNSYKTQNITPSLPVVVPGYYFVDEVEYYYYIILHGTCTILIVVVVYCACDTSYMVLVQHTCGLFAVAGYRFKNSIREDNSVKGKYFDHWTKEAYKNACFSIQGHQRAINFVKEIERGHDTYLFTCLGLVILCFSITLIKLSTSDFDIDFYRYCSFTLCQLMHLFVIMLQGQFVLDSCERIHEAIYESLWYTSSSKTQALYVVALRRNLTPTCLTAGGLVQLNMQSFAEVAQVVCFFSLDVLIDQLSFFGAGSGVLLKQGNYIVFKEEVNEFSILITVSRFMAFVDSWVMYTRSIKLQYESLISGARNDWSIERPQGEIDIMTKYAERGAFLISTYLANAIVCVILFVSTPVTPHILDILLPKNESRDVAYIYPAYYFTDEHKYDVYIITHMASVILVVFYVYVACDTSYIYVVQHGCGLLAVSGVILVKVSSSVRQLYRVAIPLIILRTIVWKQVSNSEINAEFAKDCTFIVIQLVHILYLTLQGQFVIDANEEIFESIYNALWYNSDKRTQSLFVLALRNCLSAPQITAGGLITMNLQSFSEGQVGVKEWDTRKTGELIDSALDDGNVSWLDMANGVGVEYGCLVIQEGSPVL</sequence>
<feature type="transmembrane region" description="Helical" evidence="10">
    <location>
        <begin position="450"/>
        <end position="473"/>
    </location>
</feature>
<evidence type="ECO:0000256" key="7">
    <source>
        <dbReference type="ARBA" id="ARBA00023136"/>
    </source>
</evidence>
<feature type="transmembrane region" description="Helical" evidence="10">
    <location>
        <begin position="1378"/>
        <end position="1398"/>
    </location>
</feature>
<dbReference type="OrthoDB" id="7696577at2759"/>
<feature type="transmembrane region" description="Helical" evidence="10">
    <location>
        <begin position="265"/>
        <end position="282"/>
    </location>
</feature>
<organism evidence="11 12">
    <name type="scientific">Habropoda laboriosa</name>
    <dbReference type="NCBI Taxonomy" id="597456"/>
    <lineage>
        <taxon>Eukaryota</taxon>
        <taxon>Metazoa</taxon>
        <taxon>Ecdysozoa</taxon>
        <taxon>Arthropoda</taxon>
        <taxon>Hexapoda</taxon>
        <taxon>Insecta</taxon>
        <taxon>Pterygota</taxon>
        <taxon>Neoptera</taxon>
        <taxon>Endopterygota</taxon>
        <taxon>Hymenoptera</taxon>
        <taxon>Apocrita</taxon>
        <taxon>Aculeata</taxon>
        <taxon>Apoidea</taxon>
        <taxon>Anthophila</taxon>
        <taxon>Apidae</taxon>
        <taxon>Habropoda</taxon>
    </lineage>
</organism>
<reference evidence="12" key="1">
    <citation type="submission" date="2015-07" db="EMBL/GenBank/DDBJ databases">
        <title>The genome of Habropoda laboriosa.</title>
        <authorList>
            <person name="Pan H."/>
            <person name="Kapheim K."/>
        </authorList>
    </citation>
    <scope>NUCLEOTIDE SEQUENCE [LARGE SCALE GENOMIC DNA]</scope>
</reference>
<gene>
    <name evidence="11" type="ORF">WH47_07553</name>
</gene>
<feature type="transmembrane region" description="Helical" evidence="10">
    <location>
        <begin position="504"/>
        <end position="526"/>
    </location>
</feature>
<keyword evidence="7 10" id="KW-0472">Membrane</keyword>
<feature type="transmembrane region" description="Helical" evidence="10">
    <location>
        <begin position="366"/>
        <end position="384"/>
    </location>
</feature>
<keyword evidence="5" id="KW-0552">Olfaction</keyword>